<feature type="domain" description="Radical SAM core" evidence="9">
    <location>
        <begin position="242"/>
        <end position="477"/>
    </location>
</feature>
<reference evidence="10 11" key="1">
    <citation type="submission" date="2017-06" db="EMBL/GenBank/DDBJ databases">
        <title>Complete genome sequence of Paenibacillus donghaensis KCTC 13049T isolated from East Sea sediment, South Korea.</title>
        <authorList>
            <person name="Jung B.K."/>
            <person name="Hong S.-J."/>
            <person name="Shin J.-H."/>
        </authorList>
    </citation>
    <scope>NUCLEOTIDE SEQUENCE [LARGE SCALE GENOMIC DNA]</scope>
    <source>
        <strain evidence="10 11">KCTC 13049</strain>
    </source>
</reference>
<dbReference type="GO" id="GO:0046872">
    <property type="term" value="F:metal ion binding"/>
    <property type="evidence" value="ECO:0007669"/>
    <property type="project" value="UniProtKB-KW"/>
</dbReference>
<dbReference type="SUPFAM" id="SSF102114">
    <property type="entry name" value="Radical SAM enzymes"/>
    <property type="match status" value="1"/>
</dbReference>
<keyword evidence="2" id="KW-0489">Methyltransferase</keyword>
<dbReference type="EMBL" id="CP021780">
    <property type="protein sequence ID" value="ASA20602.1"/>
    <property type="molecule type" value="Genomic_DNA"/>
</dbReference>
<evidence type="ECO:0000256" key="1">
    <source>
        <dbReference type="ARBA" id="ARBA00001966"/>
    </source>
</evidence>
<dbReference type="Gene3D" id="3.80.30.20">
    <property type="entry name" value="tm_1862 like domain"/>
    <property type="match status" value="1"/>
</dbReference>
<dbReference type="InterPro" id="IPR006638">
    <property type="entry name" value="Elp3/MiaA/NifB-like_rSAM"/>
</dbReference>
<sequence length="537" mass="61969">MGDNIDCLFIGHNEMKFEEYEKIIRAMSVKSGAYRDLNFSFIQKDGRLFNAPDLFNYYYYEKGGRKDDFGPLNLGNLFSNAIAYLSSYLQRRGLTTDYVNSFQVDKQLLIEKLKNNHITAIAIPTTLYVSGFPVLEIMKLIKQYNQTAKVILGGPFIANNLSGSNETAIQYMLKSINADYYINSAQGEETLSKVVDALKHNKNVSDIENVLYKDGNVYSSTSLSLEDNRLEENMINWTMFSDRLGKSVSVRTAISCPFSCYFCEYPERAGKYRYTSVESIEKELNAINDLKRVTSVSFIDDTFNIPTKRFKDILRMMIRNKYPFKWNSYFRCQFADREMVELMKESGCEGVILGIESGSNKILKNMNKAATVEQYKQGISLLNEYGIVSEASFIIGFIGEDQDTYRETVQFIEECRPTFYRPQVWYCSTLAPIWANRDKHGIKGVGFEWTHQTMDSNTAFHMVQDMFLNIKNSLWIPQYNFDFPGVIGLMQRGLNLKQITEYINLFNEGVSGKLINPDQKDIGPHIMDRLEQYYREL</sequence>
<dbReference type="PROSITE" id="PS51918">
    <property type="entry name" value="RADICAL_SAM"/>
    <property type="match status" value="1"/>
</dbReference>
<dbReference type="InterPro" id="IPR034466">
    <property type="entry name" value="Methyltransferase_Class_B"/>
</dbReference>
<dbReference type="InterPro" id="IPR051198">
    <property type="entry name" value="BchE-like"/>
</dbReference>
<evidence type="ECO:0000256" key="3">
    <source>
        <dbReference type="ARBA" id="ARBA00022679"/>
    </source>
</evidence>
<evidence type="ECO:0000256" key="7">
    <source>
        <dbReference type="ARBA" id="ARBA00023014"/>
    </source>
</evidence>
<keyword evidence="4" id="KW-0949">S-adenosyl-L-methionine</keyword>
<dbReference type="InterPro" id="IPR007197">
    <property type="entry name" value="rSAM"/>
</dbReference>
<keyword evidence="7" id="KW-0411">Iron-sulfur</keyword>
<dbReference type="InterPro" id="IPR058240">
    <property type="entry name" value="rSAM_sf"/>
</dbReference>
<organism evidence="10 11">
    <name type="scientific">Paenibacillus donghaensis</name>
    <dbReference type="NCBI Taxonomy" id="414771"/>
    <lineage>
        <taxon>Bacteria</taxon>
        <taxon>Bacillati</taxon>
        <taxon>Bacillota</taxon>
        <taxon>Bacilli</taxon>
        <taxon>Bacillales</taxon>
        <taxon>Paenibacillaceae</taxon>
        <taxon>Paenibacillus</taxon>
    </lineage>
</organism>
<dbReference type="GO" id="GO:0031419">
    <property type="term" value="F:cobalamin binding"/>
    <property type="evidence" value="ECO:0007669"/>
    <property type="project" value="InterPro"/>
</dbReference>
<evidence type="ECO:0000256" key="6">
    <source>
        <dbReference type="ARBA" id="ARBA00023004"/>
    </source>
</evidence>
<dbReference type="SFLD" id="SFLDG01123">
    <property type="entry name" value="methyltransferase_(Class_B)"/>
    <property type="match status" value="1"/>
</dbReference>
<dbReference type="InterPro" id="IPR031003">
    <property type="entry name" value="BcpD_PhpK_rSAM"/>
</dbReference>
<dbReference type="PANTHER" id="PTHR43409">
    <property type="entry name" value="ANAEROBIC MAGNESIUM-PROTOPORPHYRIN IX MONOMETHYL ESTER CYCLASE-RELATED"/>
    <property type="match status" value="1"/>
</dbReference>
<accession>A0A2Z2KI94</accession>
<keyword evidence="11" id="KW-1185">Reference proteome</keyword>
<dbReference type="RefSeq" id="WP_087914620.1">
    <property type="nucleotide sequence ID" value="NZ_CP021780.1"/>
</dbReference>
<dbReference type="Pfam" id="PF04055">
    <property type="entry name" value="Radical_SAM"/>
    <property type="match status" value="1"/>
</dbReference>
<dbReference type="PANTHER" id="PTHR43409:SF7">
    <property type="entry name" value="BLL1977 PROTEIN"/>
    <property type="match status" value="1"/>
</dbReference>
<evidence type="ECO:0000259" key="8">
    <source>
        <dbReference type="PROSITE" id="PS51332"/>
    </source>
</evidence>
<protein>
    <submittedName>
        <fullName evidence="10">Uncharacterized protein</fullName>
    </submittedName>
</protein>
<dbReference type="Proteomes" id="UP000249890">
    <property type="component" value="Chromosome"/>
</dbReference>
<keyword evidence="5" id="KW-0479">Metal-binding</keyword>
<keyword evidence="6" id="KW-0408">Iron</keyword>
<dbReference type="InterPro" id="IPR006158">
    <property type="entry name" value="Cobalamin-bd"/>
</dbReference>
<dbReference type="PROSITE" id="PS51332">
    <property type="entry name" value="B12_BINDING"/>
    <property type="match status" value="1"/>
</dbReference>
<dbReference type="KEGG" id="pdh:B9T62_07205"/>
<dbReference type="SMART" id="SM00729">
    <property type="entry name" value="Elp3"/>
    <property type="match status" value="1"/>
</dbReference>
<evidence type="ECO:0000256" key="2">
    <source>
        <dbReference type="ARBA" id="ARBA00022603"/>
    </source>
</evidence>
<evidence type="ECO:0000256" key="4">
    <source>
        <dbReference type="ARBA" id="ARBA00022691"/>
    </source>
</evidence>
<evidence type="ECO:0000313" key="11">
    <source>
        <dbReference type="Proteomes" id="UP000249890"/>
    </source>
</evidence>
<comment type="cofactor">
    <cofactor evidence="1">
        <name>[4Fe-4S] cluster</name>
        <dbReference type="ChEBI" id="CHEBI:49883"/>
    </cofactor>
</comment>
<dbReference type="GO" id="GO:0051539">
    <property type="term" value="F:4 iron, 4 sulfur cluster binding"/>
    <property type="evidence" value="ECO:0007669"/>
    <property type="project" value="UniProtKB-KW"/>
</dbReference>
<dbReference type="CDD" id="cd01335">
    <property type="entry name" value="Radical_SAM"/>
    <property type="match status" value="1"/>
</dbReference>
<name>A0A2Z2KI94_9BACL</name>
<gene>
    <name evidence="10" type="ORF">B9T62_07205</name>
</gene>
<evidence type="ECO:0000313" key="10">
    <source>
        <dbReference type="EMBL" id="ASA20602.1"/>
    </source>
</evidence>
<dbReference type="NCBIfam" id="TIGR04479">
    <property type="entry name" value="bcpD_PhpK_rSAM"/>
    <property type="match status" value="1"/>
</dbReference>
<evidence type="ECO:0000259" key="9">
    <source>
        <dbReference type="PROSITE" id="PS51918"/>
    </source>
</evidence>
<dbReference type="InterPro" id="IPR023404">
    <property type="entry name" value="rSAM_horseshoe"/>
</dbReference>
<dbReference type="SFLD" id="SFLDG01082">
    <property type="entry name" value="B12-binding_domain_containing"/>
    <property type="match status" value="1"/>
</dbReference>
<feature type="domain" description="B12-binding" evidence="8">
    <location>
        <begin position="65"/>
        <end position="205"/>
    </location>
</feature>
<evidence type="ECO:0000256" key="5">
    <source>
        <dbReference type="ARBA" id="ARBA00022723"/>
    </source>
</evidence>
<dbReference type="AlphaFoldDB" id="A0A2Z2KI94"/>
<keyword evidence="3" id="KW-0808">Transferase</keyword>
<dbReference type="GO" id="GO:0003824">
    <property type="term" value="F:catalytic activity"/>
    <property type="evidence" value="ECO:0007669"/>
    <property type="project" value="InterPro"/>
</dbReference>
<dbReference type="SFLD" id="SFLDS00029">
    <property type="entry name" value="Radical_SAM"/>
    <property type="match status" value="1"/>
</dbReference>
<proteinExistence type="predicted"/>